<accession>V6LEV0</accession>
<reference evidence="1" key="1">
    <citation type="journal article" date="2014" name="PLoS Genet.">
        <title>The Genome of Spironucleus salmonicida Highlights a Fish Pathogen Adapted to Fluctuating Environments.</title>
        <authorList>
            <person name="Xu F."/>
            <person name="Jerlstrom-Hultqvist J."/>
            <person name="Einarsson E."/>
            <person name="Astvaldsson A."/>
            <person name="Svard S.G."/>
            <person name="Andersson J.O."/>
        </authorList>
    </citation>
    <scope>NUCLEOTIDE SEQUENCE</scope>
</reference>
<protein>
    <submittedName>
        <fullName evidence="1">Uncharacterized protein</fullName>
    </submittedName>
</protein>
<sequence>MKDDLKIQTPIVNPQRKPFKATQQKIYKNLSLSAIDQASISHQLKYKQLFILQSLNPIKQAQIYQNTQSQSKFKYQSTKEFLSKDRLNNSRQTTRQLLSKQEFHWSDM</sequence>
<dbReference type="EMBL" id="KI546154">
    <property type="protein sequence ID" value="EST42793.1"/>
    <property type="molecule type" value="Genomic_DNA"/>
</dbReference>
<name>V6LEV0_9EUKA</name>
<dbReference type="AlphaFoldDB" id="V6LEV0"/>
<organism evidence="1">
    <name type="scientific">Spironucleus salmonicida</name>
    <dbReference type="NCBI Taxonomy" id="348837"/>
    <lineage>
        <taxon>Eukaryota</taxon>
        <taxon>Metamonada</taxon>
        <taxon>Diplomonadida</taxon>
        <taxon>Hexamitidae</taxon>
        <taxon>Hexamitinae</taxon>
        <taxon>Spironucleus</taxon>
    </lineage>
</organism>
<evidence type="ECO:0000313" key="1">
    <source>
        <dbReference type="EMBL" id="EST42793.1"/>
    </source>
</evidence>
<proteinExistence type="predicted"/>
<gene>
    <name evidence="1" type="ORF">SS50377_17562</name>
</gene>